<gene>
    <name evidence="2" type="ORF">OHC33_005514</name>
</gene>
<organism evidence="2 3">
    <name type="scientific">Knufia fluminis</name>
    <dbReference type="NCBI Taxonomy" id="191047"/>
    <lineage>
        <taxon>Eukaryota</taxon>
        <taxon>Fungi</taxon>
        <taxon>Dikarya</taxon>
        <taxon>Ascomycota</taxon>
        <taxon>Pezizomycotina</taxon>
        <taxon>Eurotiomycetes</taxon>
        <taxon>Chaetothyriomycetidae</taxon>
        <taxon>Chaetothyriales</taxon>
        <taxon>Trichomeriaceae</taxon>
        <taxon>Knufia</taxon>
    </lineage>
</organism>
<comment type="caution">
    <text evidence="2">The sequence shown here is derived from an EMBL/GenBank/DDBJ whole genome shotgun (WGS) entry which is preliminary data.</text>
</comment>
<name>A0AAN8I8Y8_9EURO</name>
<proteinExistence type="predicted"/>
<dbReference type="Proteomes" id="UP001316803">
    <property type="component" value="Unassembled WGS sequence"/>
</dbReference>
<keyword evidence="3" id="KW-1185">Reference proteome</keyword>
<reference evidence="2 3" key="1">
    <citation type="submission" date="2022-12" db="EMBL/GenBank/DDBJ databases">
        <title>Genomic features and morphological characterization of a novel Knufia sp. strain isolated from spacecraft assembly facility.</title>
        <authorList>
            <person name="Teixeira M."/>
            <person name="Chander A.M."/>
            <person name="Stajich J.E."/>
            <person name="Venkateswaran K."/>
        </authorList>
    </citation>
    <scope>NUCLEOTIDE SEQUENCE [LARGE SCALE GENOMIC DNA]</scope>
    <source>
        <strain evidence="2 3">FJI-L2-BK-P2</strain>
    </source>
</reference>
<evidence type="ECO:0000313" key="3">
    <source>
        <dbReference type="Proteomes" id="UP001316803"/>
    </source>
</evidence>
<feature type="compositionally biased region" description="Basic and acidic residues" evidence="1">
    <location>
        <begin position="239"/>
        <end position="249"/>
    </location>
</feature>
<sequence length="249" mass="28265">MADWVLVSEEQAEEILHEAIGALALQLEDVKVNKVIRMSLERTRNLPSGLWHLDFSLSAATLAALGTSSSSTPMSATKRLRYSDQAQFRSDYPDAEILVWDDVAAHNKPSWFADCVRNSFAHAQTTRQPDRKERNEMVEMLNAPDGLTPNFQIKMRTTDFWKLIQQALKTFIRTVTAPSAEGKMFTLLQSLDFLLDELLNPDRNEIPDEIMVMRFEKTGDIQRRPIVPFSGTLSGPPTHDYHQDDSIES</sequence>
<accession>A0AAN8I8Y8</accession>
<dbReference type="AlphaFoldDB" id="A0AAN8I8Y8"/>
<dbReference type="EMBL" id="JAKLMC020000011">
    <property type="protein sequence ID" value="KAK5953570.1"/>
    <property type="molecule type" value="Genomic_DNA"/>
</dbReference>
<evidence type="ECO:0000313" key="2">
    <source>
        <dbReference type="EMBL" id="KAK5953570.1"/>
    </source>
</evidence>
<protein>
    <submittedName>
        <fullName evidence="2">Uncharacterized protein</fullName>
    </submittedName>
</protein>
<evidence type="ECO:0000256" key="1">
    <source>
        <dbReference type="SAM" id="MobiDB-lite"/>
    </source>
</evidence>
<feature type="region of interest" description="Disordered" evidence="1">
    <location>
        <begin position="226"/>
        <end position="249"/>
    </location>
</feature>